<gene>
    <name evidence="8" type="ORF">B2M26_00360</name>
</gene>
<sequence>MASQETNVHAVEHWTRTDNWSFWSFGLGMLLENYIFSMATFATGWVTMPKSLQSLLLAWAPIWLVIGIAVAGPLADRIGRKNTFYTTMSLYGIGAIGIVFSQTYVLILLFLALLLFAAGGEMNTIMAASHEMMPHKHRSKAMMLELNFINLGGVIIAIVTLFSASQQIAFQRGMIAVTLLAVLIVMFLARRNTPESIPWLEKRGYHERAQAEIDRFYGREEYEARRLAARTATTAAKQAPSTSRRVGIPLKLFVTITTSFAGAAGFGLMTYVLGPNYFPNFKSEIVLIATGTGLISGFLGFWADRLSRKKLLLLGYGGSVALTIVIWLTLGAWSKNLALFWILLILLNLFVNIGYLTEDTLKGEVWPTQSRGTYTAFVRFVSIGLYVATIYITQSFSLNAYTLFNIIIWVIGLAGAIAWYVRGVETGQGASLDTASGESFFPDH</sequence>
<feature type="transmembrane region" description="Helical" evidence="6">
    <location>
        <begin position="95"/>
        <end position="120"/>
    </location>
</feature>
<dbReference type="GO" id="GO:0046943">
    <property type="term" value="F:carboxylic acid transmembrane transporter activity"/>
    <property type="evidence" value="ECO:0007669"/>
    <property type="project" value="TreeGrafter"/>
</dbReference>
<evidence type="ECO:0000256" key="3">
    <source>
        <dbReference type="ARBA" id="ARBA00022692"/>
    </source>
</evidence>
<evidence type="ECO:0000256" key="2">
    <source>
        <dbReference type="ARBA" id="ARBA00022448"/>
    </source>
</evidence>
<dbReference type="Proteomes" id="UP000190229">
    <property type="component" value="Unassembled WGS sequence"/>
</dbReference>
<feature type="transmembrane region" description="Helical" evidence="6">
    <location>
        <begin position="252"/>
        <end position="273"/>
    </location>
</feature>
<feature type="domain" description="Major facilitator superfamily (MFS) profile" evidence="7">
    <location>
        <begin position="1"/>
        <end position="427"/>
    </location>
</feature>
<evidence type="ECO:0000256" key="1">
    <source>
        <dbReference type="ARBA" id="ARBA00004651"/>
    </source>
</evidence>
<dbReference type="SUPFAM" id="SSF103473">
    <property type="entry name" value="MFS general substrate transporter"/>
    <property type="match status" value="1"/>
</dbReference>
<name>A0A1V4EXI6_9BACL</name>
<feature type="transmembrane region" description="Helical" evidence="6">
    <location>
        <begin position="168"/>
        <end position="189"/>
    </location>
</feature>
<reference evidence="8 9" key="1">
    <citation type="submission" date="2017-02" db="EMBL/GenBank/DDBJ databases">
        <title>Draft genome of Acidibacillus ferrooxidans Huett2.</title>
        <authorList>
            <person name="Schopf S."/>
        </authorList>
    </citation>
    <scope>NUCLEOTIDE SEQUENCE [LARGE SCALE GENOMIC DNA]</scope>
    <source>
        <strain evidence="8 9">Huett2</strain>
    </source>
</reference>
<dbReference type="InterPro" id="IPR036259">
    <property type="entry name" value="MFS_trans_sf"/>
</dbReference>
<dbReference type="PROSITE" id="PS50850">
    <property type="entry name" value="MFS"/>
    <property type="match status" value="1"/>
</dbReference>
<keyword evidence="2" id="KW-0813">Transport</keyword>
<dbReference type="EMBL" id="MWPS01000001">
    <property type="protein sequence ID" value="OPG17643.1"/>
    <property type="molecule type" value="Genomic_DNA"/>
</dbReference>
<feature type="transmembrane region" description="Helical" evidence="6">
    <location>
        <begin position="55"/>
        <end position="75"/>
    </location>
</feature>
<comment type="subcellular location">
    <subcellularLocation>
        <location evidence="1">Cell membrane</location>
        <topology evidence="1">Multi-pass membrane protein</topology>
    </subcellularLocation>
</comment>
<dbReference type="PANTHER" id="PTHR23508:SF10">
    <property type="entry name" value="CARBOXYLIC ACID TRANSPORTER PROTEIN HOMOLOG"/>
    <property type="match status" value="1"/>
</dbReference>
<organism evidence="8 9">
    <name type="scientific">Ferroacidibacillus organovorans</name>
    <dbReference type="NCBI Taxonomy" id="1765683"/>
    <lineage>
        <taxon>Bacteria</taxon>
        <taxon>Bacillati</taxon>
        <taxon>Bacillota</taxon>
        <taxon>Bacilli</taxon>
        <taxon>Bacillales</taxon>
        <taxon>Alicyclobacillaceae</taxon>
        <taxon>Ferroacidibacillus</taxon>
    </lineage>
</organism>
<evidence type="ECO:0000256" key="6">
    <source>
        <dbReference type="SAM" id="Phobius"/>
    </source>
</evidence>
<keyword evidence="5 6" id="KW-0472">Membrane</keyword>
<evidence type="ECO:0000259" key="7">
    <source>
        <dbReference type="PROSITE" id="PS50850"/>
    </source>
</evidence>
<dbReference type="RefSeq" id="WP_079289630.1">
    <property type="nucleotide sequence ID" value="NZ_MWPS01000001.1"/>
</dbReference>
<keyword evidence="3 6" id="KW-0812">Transmembrane</keyword>
<evidence type="ECO:0000313" key="8">
    <source>
        <dbReference type="EMBL" id="OPG17643.1"/>
    </source>
</evidence>
<feature type="transmembrane region" description="Helical" evidence="6">
    <location>
        <begin position="311"/>
        <end position="332"/>
    </location>
</feature>
<dbReference type="PROSITE" id="PS00216">
    <property type="entry name" value="SUGAR_TRANSPORT_1"/>
    <property type="match status" value="1"/>
</dbReference>
<feature type="transmembrane region" description="Helical" evidence="6">
    <location>
        <begin position="338"/>
        <end position="356"/>
    </location>
</feature>
<dbReference type="PANTHER" id="PTHR23508">
    <property type="entry name" value="CARBOXYLIC ACID TRANSPORTER PROTEIN HOMOLOG"/>
    <property type="match status" value="1"/>
</dbReference>
<dbReference type="Pfam" id="PF07690">
    <property type="entry name" value="MFS_1"/>
    <property type="match status" value="1"/>
</dbReference>
<evidence type="ECO:0000256" key="5">
    <source>
        <dbReference type="ARBA" id="ARBA00023136"/>
    </source>
</evidence>
<evidence type="ECO:0000256" key="4">
    <source>
        <dbReference type="ARBA" id="ARBA00022989"/>
    </source>
</evidence>
<evidence type="ECO:0000313" key="9">
    <source>
        <dbReference type="Proteomes" id="UP000190229"/>
    </source>
</evidence>
<feature type="transmembrane region" description="Helical" evidence="6">
    <location>
        <begin position="285"/>
        <end position="304"/>
    </location>
</feature>
<dbReference type="InterPro" id="IPR005829">
    <property type="entry name" value="Sugar_transporter_CS"/>
</dbReference>
<dbReference type="InterPro" id="IPR011701">
    <property type="entry name" value="MFS"/>
</dbReference>
<proteinExistence type="predicted"/>
<dbReference type="AlphaFoldDB" id="A0A1V4EXI6"/>
<dbReference type="InterPro" id="IPR020846">
    <property type="entry name" value="MFS_dom"/>
</dbReference>
<feature type="transmembrane region" description="Helical" evidence="6">
    <location>
        <begin position="376"/>
        <end position="394"/>
    </location>
</feature>
<dbReference type="GO" id="GO:0005886">
    <property type="term" value="C:plasma membrane"/>
    <property type="evidence" value="ECO:0007669"/>
    <property type="project" value="UniProtKB-SubCell"/>
</dbReference>
<accession>A0A1V4EXI6</accession>
<dbReference type="Gene3D" id="1.20.1250.20">
    <property type="entry name" value="MFS general substrate transporter like domains"/>
    <property type="match status" value="1"/>
</dbReference>
<keyword evidence="9" id="KW-1185">Reference proteome</keyword>
<feature type="transmembrane region" description="Helical" evidence="6">
    <location>
        <begin position="141"/>
        <end position="162"/>
    </location>
</feature>
<feature type="transmembrane region" description="Helical" evidence="6">
    <location>
        <begin position="400"/>
        <end position="421"/>
    </location>
</feature>
<keyword evidence="4 6" id="KW-1133">Transmembrane helix</keyword>
<protein>
    <submittedName>
        <fullName evidence="8">MFS transporter</fullName>
    </submittedName>
</protein>
<feature type="transmembrane region" description="Helical" evidence="6">
    <location>
        <begin position="20"/>
        <end position="43"/>
    </location>
</feature>
<comment type="caution">
    <text evidence="8">The sequence shown here is derived from an EMBL/GenBank/DDBJ whole genome shotgun (WGS) entry which is preliminary data.</text>
</comment>